<dbReference type="Gene3D" id="3.40.50.1820">
    <property type="entry name" value="alpha/beta hydrolase"/>
    <property type="match status" value="1"/>
</dbReference>
<feature type="signal peptide" evidence="1">
    <location>
        <begin position="1"/>
        <end position="20"/>
    </location>
</feature>
<dbReference type="Pfam" id="PF01738">
    <property type="entry name" value="DLH"/>
    <property type="match status" value="1"/>
</dbReference>
<evidence type="ECO:0000259" key="2">
    <source>
        <dbReference type="Pfam" id="PF01738"/>
    </source>
</evidence>
<dbReference type="PANTHER" id="PTHR46623">
    <property type="entry name" value="CARBOXYMETHYLENEBUTENOLIDASE-RELATED"/>
    <property type="match status" value="1"/>
</dbReference>
<dbReference type="KEGG" id="alf:CFBP5473_05765"/>
<dbReference type="GO" id="GO:0016787">
    <property type="term" value="F:hydrolase activity"/>
    <property type="evidence" value="ECO:0007669"/>
    <property type="project" value="UniProtKB-KW"/>
</dbReference>
<evidence type="ECO:0000313" key="4">
    <source>
        <dbReference type="Proteomes" id="UP000298545"/>
    </source>
</evidence>
<feature type="domain" description="Dienelactone hydrolase" evidence="2">
    <location>
        <begin position="43"/>
        <end position="237"/>
    </location>
</feature>
<dbReference type="InterPro" id="IPR029058">
    <property type="entry name" value="AB_hydrolase_fold"/>
</dbReference>
<dbReference type="InterPro" id="IPR002925">
    <property type="entry name" value="Dienelactn_hydro"/>
</dbReference>
<accession>A0A4D7DT77</accession>
<dbReference type="SUPFAM" id="SSF53474">
    <property type="entry name" value="alpha/beta-Hydrolases"/>
    <property type="match status" value="1"/>
</dbReference>
<proteinExistence type="predicted"/>
<sequence length="246" mass="26410">MIRSIVCLALATMLATSAVARDAFDLPSSPLKVEHFGQAEAKDRAAIIILSGNRGFGSPAYDHIENRFKDAGFDVFLPHLLTPQDLKEIATAGSARSRIAYYSERRGDWLVQLNALIAHLRTKGHTDKIGILGISLGAEIAAMAITRGVNVDAVVLVDGLSQHCLSQAPLPNFPVHLIWGSADKVYPLSTAQRFAADLKSAGGAISLTAFDGAPHDFFLKSGSAQAQKAYGDAIGFFEKTLRLRTH</sequence>
<organism evidence="3 4">
    <name type="scientific">Agrobacterium larrymoorei</name>
    <dbReference type="NCBI Taxonomy" id="160699"/>
    <lineage>
        <taxon>Bacteria</taxon>
        <taxon>Pseudomonadati</taxon>
        <taxon>Pseudomonadota</taxon>
        <taxon>Alphaproteobacteria</taxon>
        <taxon>Hyphomicrobiales</taxon>
        <taxon>Rhizobiaceae</taxon>
        <taxon>Rhizobium/Agrobacterium group</taxon>
        <taxon>Agrobacterium</taxon>
    </lineage>
</organism>
<dbReference type="PANTHER" id="PTHR46623:SF6">
    <property type="entry name" value="ALPHA_BETA-HYDROLASES SUPERFAMILY PROTEIN"/>
    <property type="match status" value="1"/>
</dbReference>
<gene>
    <name evidence="3" type="ORF">CFBP5473_05765</name>
</gene>
<feature type="chain" id="PRO_5020675983" evidence="1">
    <location>
        <begin position="21"/>
        <end position="246"/>
    </location>
</feature>
<name>A0A4D7DT77_9HYPH</name>
<reference evidence="3 4" key="1">
    <citation type="submission" date="2019-04" db="EMBL/GenBank/DDBJ databases">
        <title>Complete genome sequence of Agrobacterium larrymoorei CFBP5473.</title>
        <authorList>
            <person name="Haryono M."/>
            <person name="Chou L."/>
            <person name="Lin Y.-C."/>
            <person name="Lai E.-M."/>
            <person name="Kuo C.-H."/>
        </authorList>
    </citation>
    <scope>NUCLEOTIDE SEQUENCE [LARGE SCALE GENOMIC DNA]</scope>
    <source>
        <strain evidence="3 4">CFBP5473</strain>
    </source>
</reference>
<protein>
    <submittedName>
        <fullName evidence="3">Alpha/beta hydrolase</fullName>
    </submittedName>
</protein>
<dbReference type="STRING" id="1367849.GCA_000518585_03402"/>
<keyword evidence="3" id="KW-0378">Hydrolase</keyword>
<dbReference type="EMBL" id="CP039691">
    <property type="protein sequence ID" value="QCI97469.1"/>
    <property type="molecule type" value="Genomic_DNA"/>
</dbReference>
<dbReference type="OrthoDB" id="9771666at2"/>
<dbReference type="InterPro" id="IPR051049">
    <property type="entry name" value="Dienelactone_hydrolase-like"/>
</dbReference>
<dbReference type="AlphaFoldDB" id="A0A4D7DT77"/>
<evidence type="ECO:0000256" key="1">
    <source>
        <dbReference type="SAM" id="SignalP"/>
    </source>
</evidence>
<keyword evidence="1" id="KW-0732">Signal</keyword>
<evidence type="ECO:0000313" key="3">
    <source>
        <dbReference type="EMBL" id="QCI97469.1"/>
    </source>
</evidence>
<dbReference type="Proteomes" id="UP000298545">
    <property type="component" value="Chromosome circular"/>
</dbReference>